<dbReference type="InterPro" id="IPR000477">
    <property type="entry name" value="RT_dom"/>
</dbReference>
<comment type="similarity">
    <text evidence="1">Belongs to the bacterial reverse transcriptase family.</text>
</comment>
<evidence type="ECO:0000313" key="2">
    <source>
        <dbReference type="EMBL" id="PPQ28652.1"/>
    </source>
</evidence>
<organism evidence="2 3">
    <name type="scientific">Rhodoblastus sphagnicola</name>
    <dbReference type="NCBI Taxonomy" id="333368"/>
    <lineage>
        <taxon>Bacteria</taxon>
        <taxon>Pseudomonadati</taxon>
        <taxon>Pseudomonadota</taxon>
        <taxon>Alphaproteobacteria</taxon>
        <taxon>Hyphomicrobiales</taxon>
        <taxon>Rhodoblastaceae</taxon>
        <taxon>Rhodoblastus</taxon>
    </lineage>
</organism>
<dbReference type="SUPFAM" id="SSF56672">
    <property type="entry name" value="DNA/RNA polymerases"/>
    <property type="match status" value="1"/>
</dbReference>
<dbReference type="CDD" id="cd01646">
    <property type="entry name" value="RT_Bac_retron_I"/>
    <property type="match status" value="1"/>
</dbReference>
<dbReference type="InterPro" id="IPR043502">
    <property type="entry name" value="DNA/RNA_pol_sf"/>
</dbReference>
<sequence>MRRSALDLAEVADWRNLAAAFHAASQGKSARQDVVAFGRSLDAELASLRREILAGELRLGGMKSFWIRDPKLRLIHAPCFRDRVLHHALINFVGPELERALVFDSYACRIGKGTLAAVRRCQQHIRRFPVFAKIDIRRYFPSVDHGVLLDLLARRFKNKTLPDVLAQIIGGHSSSPGKGLPIGALTSQHFANYYLSGLDRFILETQKAQGFVRYMDDLIWWQGDKQQICETLEAVGQFARERLSLEVKSPSQTGCSRDGVMFCGFRISSGGLRLSRRRRIRYAERRHFWEEAFLRDEIGVRELQMGYDCALAITSHADSVGWRRAQLRRRPLAEALRDL</sequence>
<dbReference type="PANTHER" id="PTHR34047">
    <property type="entry name" value="NUCLEAR INTRON MATURASE 1, MITOCHONDRIAL-RELATED"/>
    <property type="match status" value="1"/>
</dbReference>
<reference evidence="2 3" key="1">
    <citation type="journal article" date="2018" name="Arch. Microbiol.">
        <title>New insights into the metabolic potential of the phototrophic purple bacterium Rhodopila globiformis DSM 161(T) from its draft genome sequence and evidence for a vanadium-dependent nitrogenase.</title>
        <authorList>
            <person name="Imhoff J.F."/>
            <person name="Rahn T."/>
            <person name="Kunzel S."/>
            <person name="Neulinger S.C."/>
        </authorList>
    </citation>
    <scope>NUCLEOTIDE SEQUENCE [LARGE SCALE GENOMIC DNA]</scope>
    <source>
        <strain evidence="2 3">DSM 16996</strain>
    </source>
</reference>
<dbReference type="EMBL" id="NHSJ01000105">
    <property type="protein sequence ID" value="PPQ28652.1"/>
    <property type="molecule type" value="Genomic_DNA"/>
</dbReference>
<dbReference type="OrthoDB" id="9793236at2"/>
<keyword evidence="3" id="KW-1185">Reference proteome</keyword>
<protein>
    <submittedName>
        <fullName evidence="2">Uncharacterized protein</fullName>
    </submittedName>
</protein>
<dbReference type="Pfam" id="PF00078">
    <property type="entry name" value="RVT_1"/>
    <property type="match status" value="1"/>
</dbReference>
<dbReference type="PANTHER" id="PTHR34047:SF8">
    <property type="entry name" value="PROTEIN YKFC"/>
    <property type="match status" value="1"/>
</dbReference>
<dbReference type="InterPro" id="IPR051083">
    <property type="entry name" value="GrpII_Intron_Splice-Mob/Def"/>
</dbReference>
<dbReference type="RefSeq" id="WP_104509078.1">
    <property type="nucleotide sequence ID" value="NZ_JACIGC010000016.1"/>
</dbReference>
<dbReference type="PROSITE" id="PS50878">
    <property type="entry name" value="RT_POL"/>
    <property type="match status" value="1"/>
</dbReference>
<proteinExistence type="inferred from homology"/>
<dbReference type="AlphaFoldDB" id="A0A2S6N215"/>
<comment type="caution">
    <text evidence="2">The sequence shown here is derived from an EMBL/GenBank/DDBJ whole genome shotgun (WGS) entry which is preliminary data.</text>
</comment>
<accession>A0A2S6N215</accession>
<gene>
    <name evidence="2" type="ORF">CCR94_17165</name>
</gene>
<name>A0A2S6N215_9HYPH</name>
<evidence type="ECO:0000313" key="3">
    <source>
        <dbReference type="Proteomes" id="UP000239089"/>
    </source>
</evidence>
<evidence type="ECO:0000256" key="1">
    <source>
        <dbReference type="ARBA" id="ARBA00034120"/>
    </source>
</evidence>
<dbReference type="Proteomes" id="UP000239089">
    <property type="component" value="Unassembled WGS sequence"/>
</dbReference>